<feature type="transmembrane region" description="Helical" evidence="6">
    <location>
        <begin position="276"/>
        <end position="295"/>
    </location>
</feature>
<keyword evidence="3 6" id="KW-0812">Transmembrane</keyword>
<feature type="transmembrane region" description="Helical" evidence="6">
    <location>
        <begin position="42"/>
        <end position="62"/>
    </location>
</feature>
<dbReference type="InterPro" id="IPR007267">
    <property type="entry name" value="GtrA_DPMS_TM"/>
</dbReference>
<accession>A0A221NT82</accession>
<dbReference type="AlphaFoldDB" id="A0A221NT82"/>
<keyword evidence="5 6" id="KW-0472">Membrane</keyword>
<keyword evidence="4 6" id="KW-1133">Transmembrane helix</keyword>
<dbReference type="Proteomes" id="UP000031501">
    <property type="component" value="Chromosome"/>
</dbReference>
<evidence type="ECO:0000256" key="4">
    <source>
        <dbReference type="ARBA" id="ARBA00022989"/>
    </source>
</evidence>
<protein>
    <recommendedName>
        <fullName evidence="7">GtrA/DPMS transmembrane domain-containing protein</fullName>
    </recommendedName>
</protein>
<evidence type="ECO:0000256" key="3">
    <source>
        <dbReference type="ARBA" id="ARBA00022692"/>
    </source>
</evidence>
<dbReference type="OrthoDB" id="8914130at2"/>
<gene>
    <name evidence="8" type="ORF">LK07_03120</name>
</gene>
<dbReference type="PANTHER" id="PTHR38459">
    <property type="entry name" value="PROPHAGE BACTOPRENOL-LINKED GLUCOSE TRANSLOCASE HOMOLOG"/>
    <property type="match status" value="1"/>
</dbReference>
<feature type="transmembrane region" description="Helical" evidence="6">
    <location>
        <begin position="9"/>
        <end position="30"/>
    </location>
</feature>
<feature type="transmembrane region" description="Helical" evidence="6">
    <location>
        <begin position="301"/>
        <end position="317"/>
    </location>
</feature>
<dbReference type="InterPro" id="IPR051401">
    <property type="entry name" value="GtrA_CellWall_Glycosyl"/>
</dbReference>
<evidence type="ECO:0000256" key="6">
    <source>
        <dbReference type="SAM" id="Phobius"/>
    </source>
</evidence>
<comment type="subcellular location">
    <subcellularLocation>
        <location evidence="1">Membrane</location>
        <topology evidence="1">Multi-pass membrane protein</topology>
    </subcellularLocation>
</comment>
<feature type="transmembrane region" description="Helical" evidence="6">
    <location>
        <begin position="550"/>
        <end position="568"/>
    </location>
</feature>
<feature type="transmembrane region" description="Helical" evidence="6">
    <location>
        <begin position="83"/>
        <end position="101"/>
    </location>
</feature>
<feature type="domain" description="GtrA/DPMS transmembrane" evidence="7">
    <location>
        <begin position="11"/>
        <end position="138"/>
    </location>
</feature>
<evidence type="ECO:0000256" key="2">
    <source>
        <dbReference type="ARBA" id="ARBA00009399"/>
    </source>
</evidence>
<name>A0A221NT82_9ACTN</name>
<feature type="transmembrane region" description="Helical" evidence="6">
    <location>
        <begin position="121"/>
        <end position="139"/>
    </location>
</feature>
<comment type="similarity">
    <text evidence="2">Belongs to the GtrA family.</text>
</comment>
<dbReference type="EMBL" id="CP022433">
    <property type="protein sequence ID" value="ASN23187.1"/>
    <property type="molecule type" value="Genomic_DNA"/>
</dbReference>
<sequence>MRNIWREAAAFGVIGAVAFVVEFTAFNVLISGASFSSKGVLHSAPVAASALATMVAVAVSWLGNRYWTYRDRKDAVAWREVSWFLGINLAGLLVTAAPVYVGHGLLGLDSTWSDNAARLMGWATATVLRFTVYRTLVFAEQGPARVAGSGPVLNPAATATVAPGTARRPGSERLKTVRQEAHWPWGLAAVAVVCGYAVAAVFHPGYLSPDSTDQLLQALRQRPVTDWHPPVLVLLWRALIHTTGAMSAMAALQVAVLWAALWVLAVLVWRRTGSRGLSLAVLAVGLAPNIVNLTGVVWSDVHLAYVLLAACAVALVARELPKDRLVSTRWALLTLGVLFLAYAVLVRKNAVPAVIPVFVLLVLGIWPTARGRRRWFGAAGLLVAVTVAGSAGVSVATDPVATHQYAQIPLDDLVHVLPPDQVRTAAQQAGASLDFRNRLVSAATTCQQHDIVSDAYFHCYPRDRSLGPTELGRHASVLVQMWTQQIPHHPVRYTRYRLRVFARLLFQGNQFFESGSTASARSIPAVASAPVDHQLKSTLGSYVTAFVRDVPLLFQGWFWLVVSLVLTLRRRWPGPYAREIRLLGASGALYILAYLPTVPESNYRYVYWPALGGALAALLVTTGCVMRRHSSAASDRPA</sequence>
<feature type="transmembrane region" description="Helical" evidence="6">
    <location>
        <begin position="580"/>
        <end position="599"/>
    </location>
</feature>
<evidence type="ECO:0000256" key="1">
    <source>
        <dbReference type="ARBA" id="ARBA00004141"/>
    </source>
</evidence>
<proteinExistence type="inferred from homology"/>
<organism evidence="8 9">
    <name type="scientific">Streptomyces pluripotens</name>
    <dbReference type="NCBI Taxonomy" id="1355015"/>
    <lineage>
        <taxon>Bacteria</taxon>
        <taxon>Bacillati</taxon>
        <taxon>Actinomycetota</taxon>
        <taxon>Actinomycetes</taxon>
        <taxon>Kitasatosporales</taxon>
        <taxon>Streptomycetaceae</taxon>
        <taxon>Streptomyces</taxon>
    </lineage>
</organism>
<dbReference type="PANTHER" id="PTHR38459:SF1">
    <property type="entry name" value="PROPHAGE BACTOPRENOL-LINKED GLUCOSE TRANSLOCASE HOMOLOG"/>
    <property type="match status" value="1"/>
</dbReference>
<evidence type="ECO:0000313" key="8">
    <source>
        <dbReference type="EMBL" id="ASN23187.1"/>
    </source>
</evidence>
<feature type="transmembrane region" description="Helical" evidence="6">
    <location>
        <begin position="376"/>
        <end position="396"/>
    </location>
</feature>
<reference evidence="8 9" key="1">
    <citation type="submission" date="2017-07" db="EMBL/GenBank/DDBJ databases">
        <title>Genome sequence of Streptomyces pluripotens MUSC 137T.</title>
        <authorList>
            <person name="Ser H.-L."/>
            <person name="Lee L.-H."/>
        </authorList>
    </citation>
    <scope>NUCLEOTIDE SEQUENCE [LARGE SCALE GENOMIC DNA]</scope>
    <source>
        <strain evidence="8 9">MUSC 137</strain>
    </source>
</reference>
<dbReference type="Pfam" id="PF04138">
    <property type="entry name" value="GtrA_DPMS_TM"/>
    <property type="match status" value="1"/>
</dbReference>
<feature type="transmembrane region" description="Helical" evidence="6">
    <location>
        <begin position="245"/>
        <end position="269"/>
    </location>
</feature>
<feature type="transmembrane region" description="Helical" evidence="6">
    <location>
        <begin position="329"/>
        <end position="345"/>
    </location>
</feature>
<evidence type="ECO:0000256" key="5">
    <source>
        <dbReference type="ARBA" id="ARBA00023136"/>
    </source>
</evidence>
<evidence type="ECO:0000313" key="9">
    <source>
        <dbReference type="Proteomes" id="UP000031501"/>
    </source>
</evidence>
<feature type="transmembrane region" description="Helical" evidence="6">
    <location>
        <begin position="183"/>
        <end position="202"/>
    </location>
</feature>
<feature type="transmembrane region" description="Helical" evidence="6">
    <location>
        <begin position="605"/>
        <end position="626"/>
    </location>
</feature>
<keyword evidence="9" id="KW-1185">Reference proteome</keyword>
<evidence type="ECO:0000259" key="7">
    <source>
        <dbReference type="Pfam" id="PF04138"/>
    </source>
</evidence>
<dbReference type="GO" id="GO:0005886">
    <property type="term" value="C:plasma membrane"/>
    <property type="evidence" value="ECO:0007669"/>
    <property type="project" value="TreeGrafter"/>
</dbReference>
<dbReference type="GO" id="GO:0000271">
    <property type="term" value="P:polysaccharide biosynthetic process"/>
    <property type="evidence" value="ECO:0007669"/>
    <property type="project" value="InterPro"/>
</dbReference>
<feature type="transmembrane region" description="Helical" evidence="6">
    <location>
        <begin position="351"/>
        <end position="369"/>
    </location>
</feature>